<dbReference type="AlphaFoldDB" id="A0A5S9P2Z1"/>
<keyword evidence="2" id="KW-1185">Reference proteome</keyword>
<gene>
    <name evidence="1" type="ORF">STARVERO_02162</name>
</gene>
<dbReference type="EMBL" id="CACSAS010000001">
    <property type="protein sequence ID" value="CAA0097614.1"/>
    <property type="molecule type" value="Genomic_DNA"/>
</dbReference>
<sequence length="69" mass="7921">MSIPAPEGTLIPEIGVIETTESDNILHWDGTDLYVEQDVYHNGQLVHRRYRRRVTRQVAQALAQILAQH</sequence>
<organism evidence="1 2">
    <name type="scientific">Starkeya nomas</name>
    <dbReference type="NCBI Taxonomy" id="2666134"/>
    <lineage>
        <taxon>Bacteria</taxon>
        <taxon>Pseudomonadati</taxon>
        <taxon>Pseudomonadota</taxon>
        <taxon>Alphaproteobacteria</taxon>
        <taxon>Hyphomicrobiales</taxon>
        <taxon>Xanthobacteraceae</taxon>
        <taxon>Starkeya</taxon>
    </lineage>
</organism>
<accession>A0A5S9P2Z1</accession>
<name>A0A5S9P2Z1_9HYPH</name>
<dbReference type="Proteomes" id="UP000433050">
    <property type="component" value="Unassembled WGS sequence"/>
</dbReference>
<protein>
    <submittedName>
        <fullName evidence="1">Uncharacterized protein</fullName>
    </submittedName>
</protein>
<proteinExistence type="predicted"/>
<dbReference type="RefSeq" id="WP_144342133.1">
    <property type="nucleotide sequence ID" value="NZ_CACSAS010000001.1"/>
</dbReference>
<evidence type="ECO:0000313" key="1">
    <source>
        <dbReference type="EMBL" id="CAA0097614.1"/>
    </source>
</evidence>
<reference evidence="1 2" key="1">
    <citation type="submission" date="2019-12" db="EMBL/GenBank/DDBJ databases">
        <authorList>
            <person name="Reyes-Prieto M."/>
        </authorList>
    </citation>
    <scope>NUCLEOTIDE SEQUENCE [LARGE SCALE GENOMIC DNA]</scope>
    <source>
        <strain evidence="1">HF14-78462</strain>
    </source>
</reference>
<evidence type="ECO:0000313" key="2">
    <source>
        <dbReference type="Proteomes" id="UP000433050"/>
    </source>
</evidence>